<gene>
    <name evidence="9" type="primary">ORF32050</name>
</gene>
<feature type="active site" evidence="6">
    <location>
        <position position="1"/>
    </location>
</feature>
<evidence type="ECO:0000256" key="7">
    <source>
        <dbReference type="RuleBase" id="RU361183"/>
    </source>
</evidence>
<keyword evidence="4 7" id="KW-0862">Zinc</keyword>
<protein>
    <recommendedName>
        <fullName evidence="7">Metalloendopeptidase</fullName>
        <ecNumber evidence="7">3.4.24.-</ecNumber>
    </recommendedName>
</protein>
<dbReference type="GO" id="GO:0004222">
    <property type="term" value="F:metalloendopeptidase activity"/>
    <property type="evidence" value="ECO:0007669"/>
    <property type="project" value="UniProtKB-UniRule"/>
</dbReference>
<reference evidence="9" key="1">
    <citation type="submission" date="2014-12" db="EMBL/GenBank/DDBJ databases">
        <title>Insight into the proteome of Arion vulgaris.</title>
        <authorList>
            <person name="Aradska J."/>
            <person name="Bulat T."/>
            <person name="Smidak R."/>
            <person name="Sarate P."/>
            <person name="Gangsoo J."/>
            <person name="Sialana F."/>
            <person name="Bilban M."/>
            <person name="Lubec G."/>
        </authorList>
    </citation>
    <scope>NUCLEOTIDE SEQUENCE</scope>
    <source>
        <tissue evidence="9">Skin</tissue>
    </source>
</reference>
<evidence type="ECO:0000256" key="6">
    <source>
        <dbReference type="PROSITE-ProRule" id="PRU01211"/>
    </source>
</evidence>
<evidence type="ECO:0000259" key="8">
    <source>
        <dbReference type="PROSITE" id="PS51864"/>
    </source>
</evidence>
<accession>A0A0B6YPD0</accession>
<dbReference type="PANTHER" id="PTHR10127">
    <property type="entry name" value="DISCOIDIN, CUB, EGF, LAMININ , AND ZINC METALLOPROTEASE DOMAIN CONTAINING"/>
    <property type="match status" value="1"/>
</dbReference>
<dbReference type="EMBL" id="HACG01011254">
    <property type="protein sequence ID" value="CEK58119.1"/>
    <property type="molecule type" value="Transcribed_RNA"/>
</dbReference>
<dbReference type="EC" id="3.4.24.-" evidence="7"/>
<dbReference type="InterPro" id="IPR001506">
    <property type="entry name" value="Peptidase_M12A"/>
</dbReference>
<dbReference type="SUPFAM" id="SSF55486">
    <property type="entry name" value="Metalloproteases ('zincins'), catalytic domain"/>
    <property type="match status" value="1"/>
</dbReference>
<dbReference type="PANTHER" id="PTHR10127:SF780">
    <property type="entry name" value="METALLOENDOPEPTIDASE"/>
    <property type="match status" value="1"/>
</dbReference>
<organism evidence="9">
    <name type="scientific">Arion vulgaris</name>
    <dbReference type="NCBI Taxonomy" id="1028688"/>
    <lineage>
        <taxon>Eukaryota</taxon>
        <taxon>Metazoa</taxon>
        <taxon>Spiralia</taxon>
        <taxon>Lophotrochozoa</taxon>
        <taxon>Mollusca</taxon>
        <taxon>Gastropoda</taxon>
        <taxon>Heterobranchia</taxon>
        <taxon>Euthyneura</taxon>
        <taxon>Panpulmonata</taxon>
        <taxon>Eupulmonata</taxon>
        <taxon>Stylommatophora</taxon>
        <taxon>Helicina</taxon>
        <taxon>Arionoidea</taxon>
        <taxon>Arionidae</taxon>
        <taxon>Arion</taxon>
    </lineage>
</organism>
<dbReference type="InterPro" id="IPR024079">
    <property type="entry name" value="MetalloPept_cat_dom_sf"/>
</dbReference>
<dbReference type="AlphaFoldDB" id="A0A0B6YPD0"/>
<dbReference type="GO" id="GO:0046872">
    <property type="term" value="F:metal ion binding"/>
    <property type="evidence" value="ECO:0007669"/>
    <property type="project" value="UniProtKB-KW"/>
</dbReference>
<evidence type="ECO:0000256" key="5">
    <source>
        <dbReference type="ARBA" id="ARBA00023049"/>
    </source>
</evidence>
<evidence type="ECO:0000256" key="1">
    <source>
        <dbReference type="ARBA" id="ARBA00022670"/>
    </source>
</evidence>
<keyword evidence="3 7" id="KW-0378">Hydrolase</keyword>
<evidence type="ECO:0000313" key="9">
    <source>
        <dbReference type="EMBL" id="CEK58119.1"/>
    </source>
</evidence>
<evidence type="ECO:0000256" key="3">
    <source>
        <dbReference type="ARBA" id="ARBA00022801"/>
    </source>
</evidence>
<keyword evidence="1 7" id="KW-0645">Protease</keyword>
<sequence length="139" mass="16444">ELLHTLGLYHEQDRYDRDSYIRINNTNMRDDAIRDYIRKNISEIDLLGTAYDFSSIMHYSPYAFAKNLRWPVVTPKPEFSKGTWLGQRYALSQLDVLRIQRLYHCPEDVSHILSDISEDKRLSWCDFENGICDFFVSVS</sequence>
<dbReference type="PRINTS" id="PR00480">
    <property type="entry name" value="ASTACIN"/>
</dbReference>
<dbReference type="Pfam" id="PF01400">
    <property type="entry name" value="Astacin"/>
    <property type="match status" value="1"/>
</dbReference>
<proteinExistence type="predicted"/>
<dbReference type="GO" id="GO:0006508">
    <property type="term" value="P:proteolysis"/>
    <property type="evidence" value="ECO:0007669"/>
    <property type="project" value="UniProtKB-KW"/>
</dbReference>
<keyword evidence="5 7" id="KW-0482">Metalloprotease</keyword>
<dbReference type="PROSITE" id="PS51864">
    <property type="entry name" value="ASTACIN"/>
    <property type="match status" value="1"/>
</dbReference>
<evidence type="ECO:0000256" key="4">
    <source>
        <dbReference type="ARBA" id="ARBA00022833"/>
    </source>
</evidence>
<comment type="cofactor">
    <cofactor evidence="7">
        <name>Zn(2+)</name>
        <dbReference type="ChEBI" id="CHEBI:29105"/>
    </cofactor>
    <text evidence="7">Binds 1 zinc ion per subunit.</text>
</comment>
<keyword evidence="2 7" id="KW-0479">Metal-binding</keyword>
<feature type="non-terminal residue" evidence="9">
    <location>
        <position position="1"/>
    </location>
</feature>
<comment type="caution">
    <text evidence="6">Lacks conserved residue(s) required for the propagation of feature annotation.</text>
</comment>
<evidence type="ECO:0000256" key="2">
    <source>
        <dbReference type="ARBA" id="ARBA00022723"/>
    </source>
</evidence>
<dbReference type="Gene3D" id="3.40.390.10">
    <property type="entry name" value="Collagenase (Catalytic Domain)"/>
    <property type="match status" value="1"/>
</dbReference>
<feature type="domain" description="Peptidase M12A" evidence="8">
    <location>
        <begin position="1"/>
        <end position="106"/>
    </location>
</feature>
<feature type="non-terminal residue" evidence="9">
    <location>
        <position position="139"/>
    </location>
</feature>
<name>A0A0B6YPD0_9EUPU</name>